<protein>
    <submittedName>
        <fullName evidence="3">DUF342 domain-containing protein</fullName>
    </submittedName>
</protein>
<evidence type="ECO:0000313" key="3">
    <source>
        <dbReference type="EMBL" id="MBM3274006.1"/>
    </source>
</evidence>
<dbReference type="InterPro" id="IPR046865">
    <property type="entry name" value="FapA_b_solenoid"/>
</dbReference>
<dbReference type="PANTHER" id="PTHR38032">
    <property type="entry name" value="POLYMERASE-RELATED"/>
    <property type="match status" value="1"/>
</dbReference>
<name>A0A937X5J4_9BACT</name>
<reference evidence="3 4" key="1">
    <citation type="submission" date="2019-03" db="EMBL/GenBank/DDBJ databases">
        <title>Lake Tanganyika Metagenome-Assembled Genomes (MAGs).</title>
        <authorList>
            <person name="Tran P."/>
        </authorList>
    </citation>
    <scope>NUCLEOTIDE SEQUENCE [LARGE SCALE GENOMIC DNA]</scope>
    <source>
        <strain evidence="3">K_DeepCast_65m_m2_236</strain>
    </source>
</reference>
<accession>A0A937X5J4</accession>
<dbReference type="InterPro" id="IPR046866">
    <property type="entry name" value="FapA_N"/>
</dbReference>
<dbReference type="InterPro" id="IPR005646">
    <property type="entry name" value="FapA"/>
</dbReference>
<dbReference type="EMBL" id="VGJX01000097">
    <property type="protein sequence ID" value="MBM3274006.1"/>
    <property type="molecule type" value="Genomic_DNA"/>
</dbReference>
<dbReference type="Pfam" id="PF20250">
    <property type="entry name" value="FapA_N"/>
    <property type="match status" value="1"/>
</dbReference>
<keyword evidence="1" id="KW-0175">Coiled coil</keyword>
<evidence type="ECO:0000256" key="1">
    <source>
        <dbReference type="SAM" id="Coils"/>
    </source>
</evidence>
<dbReference type="AlphaFoldDB" id="A0A937X5J4"/>
<proteinExistence type="predicted"/>
<evidence type="ECO:0000313" key="4">
    <source>
        <dbReference type="Proteomes" id="UP000703893"/>
    </source>
</evidence>
<feature type="domain" description="Flagellar Assembly Protein A N-terminal region" evidence="2">
    <location>
        <begin position="14"/>
        <end position="180"/>
    </location>
</feature>
<feature type="coiled-coil region" evidence="1">
    <location>
        <begin position="332"/>
        <end position="400"/>
    </location>
</feature>
<gene>
    <name evidence="3" type="ORF">FJZ00_02550</name>
</gene>
<comment type="caution">
    <text evidence="3">The sequence shown here is derived from an EMBL/GenBank/DDBJ whole genome shotgun (WGS) entry which is preliminary data.</text>
</comment>
<organism evidence="3 4">
    <name type="scientific">Candidatus Tanganyikabacteria bacterium</name>
    <dbReference type="NCBI Taxonomy" id="2961651"/>
    <lineage>
        <taxon>Bacteria</taxon>
        <taxon>Bacillati</taxon>
        <taxon>Candidatus Sericytochromatia</taxon>
        <taxon>Candidatus Tanganyikabacteria</taxon>
    </lineage>
</organism>
<dbReference type="PANTHER" id="PTHR38032:SF1">
    <property type="entry name" value="RNA-BINDING PROTEIN KHPB N-TERMINAL DOMAIN-CONTAINING PROTEIN"/>
    <property type="match status" value="1"/>
</dbReference>
<evidence type="ECO:0000259" key="2">
    <source>
        <dbReference type="Pfam" id="PF20250"/>
    </source>
</evidence>
<sequence length="457" mass="49139">MDLDALGLTGQTLALHIADDKMSAILTIPPGYQPTEFEIEELLRSKGVVEGVDFDGITAIAQAPRAGEHVVARGTPPEPSDDADVILQFDPNHAPTPRIDDDGRANYFDLGGIPTCEAGEILGRKKAPRQGAPGRDIFGGDIEARAPVDMPLSAGANTKLIVDEAGEALIAAKAGQPVKRGTMILVRDLYVVNGDLDVSVGNIDHNGAVLIQGKVHEQLSLRAKGDMTIEGNVNSATVVCGGDLIVRGGILRKSKVVVSGTLRTRFIESSEVQVEQHLFVQEDVLFSEVEVGGNLEVQSGIVGGKCQVAGYLRASYLGKRMGTPTFVEVGSLAKWNERLRTAETRLAEAQELLGQAMQPLQELLVLDSQETLDERGQKSKERLERSVERARNQIAERLKASLRLKSLIQSLPVPKVLTPGGVIHPGVQVIIRAAMWKAETSTRASTLSEHKGVIEIF</sequence>
<dbReference type="Pfam" id="PF03961">
    <property type="entry name" value="FapA"/>
    <property type="match status" value="1"/>
</dbReference>
<dbReference type="Proteomes" id="UP000703893">
    <property type="component" value="Unassembled WGS sequence"/>
</dbReference>